<feature type="transmembrane region" description="Helical" evidence="5">
    <location>
        <begin position="35"/>
        <end position="56"/>
    </location>
</feature>
<dbReference type="Pfam" id="PF00160">
    <property type="entry name" value="Pro_isomerase"/>
    <property type="match status" value="1"/>
</dbReference>
<evidence type="ECO:0000256" key="3">
    <source>
        <dbReference type="ARBA" id="ARBA00023235"/>
    </source>
</evidence>
<dbReference type="Gene3D" id="2.40.100.10">
    <property type="entry name" value="Cyclophilin-like"/>
    <property type="match status" value="1"/>
</dbReference>
<evidence type="ECO:0000259" key="6">
    <source>
        <dbReference type="PROSITE" id="PS50072"/>
    </source>
</evidence>
<comment type="caution">
    <text evidence="7">The sequence shown here is derived from an EMBL/GenBank/DDBJ whole genome shotgun (WGS) entry which is preliminary data.</text>
</comment>
<dbReference type="SUPFAM" id="SSF50891">
    <property type="entry name" value="Cyclophilin-like"/>
    <property type="match status" value="1"/>
</dbReference>
<dbReference type="EC" id="5.2.1.8" evidence="4"/>
<evidence type="ECO:0000256" key="5">
    <source>
        <dbReference type="SAM" id="Phobius"/>
    </source>
</evidence>
<keyword evidence="5" id="KW-0812">Transmembrane</keyword>
<feature type="domain" description="PPIase cyclophilin-type" evidence="6">
    <location>
        <begin position="98"/>
        <end position="242"/>
    </location>
</feature>
<gene>
    <name evidence="7" type="ORF">C9374_007913</name>
</gene>
<dbReference type="GO" id="GO:0005737">
    <property type="term" value="C:cytoplasm"/>
    <property type="evidence" value="ECO:0007669"/>
    <property type="project" value="TreeGrafter"/>
</dbReference>
<dbReference type="PROSITE" id="PS50072">
    <property type="entry name" value="CSA_PPIASE_2"/>
    <property type="match status" value="1"/>
</dbReference>
<name>A0AA88GKG5_NAELO</name>
<dbReference type="InterPro" id="IPR002130">
    <property type="entry name" value="Cyclophilin-type_PPIase_dom"/>
</dbReference>
<evidence type="ECO:0000256" key="1">
    <source>
        <dbReference type="ARBA" id="ARBA00000971"/>
    </source>
</evidence>
<dbReference type="InterPro" id="IPR029000">
    <property type="entry name" value="Cyclophilin-like_dom_sf"/>
</dbReference>
<dbReference type="GeneID" id="68100367"/>
<dbReference type="GO" id="GO:0006457">
    <property type="term" value="P:protein folding"/>
    <property type="evidence" value="ECO:0007669"/>
    <property type="project" value="InterPro"/>
</dbReference>
<accession>A0AA88GKG5</accession>
<proteinExistence type="inferred from homology"/>
<comment type="function">
    <text evidence="4">PPIases accelerate the folding of proteins. It catalyzes the cis-trans isomerization of proline imidic peptide bonds in oligopeptides.</text>
</comment>
<dbReference type="PANTHER" id="PTHR11071">
    <property type="entry name" value="PEPTIDYL-PROLYL CIS-TRANS ISOMERASE"/>
    <property type="match status" value="1"/>
</dbReference>
<comment type="catalytic activity">
    <reaction evidence="1 4">
        <text>[protein]-peptidylproline (omega=180) = [protein]-peptidylproline (omega=0)</text>
        <dbReference type="Rhea" id="RHEA:16237"/>
        <dbReference type="Rhea" id="RHEA-COMP:10747"/>
        <dbReference type="Rhea" id="RHEA-COMP:10748"/>
        <dbReference type="ChEBI" id="CHEBI:83833"/>
        <dbReference type="ChEBI" id="CHEBI:83834"/>
        <dbReference type="EC" id="5.2.1.8"/>
    </reaction>
</comment>
<evidence type="ECO:0000313" key="8">
    <source>
        <dbReference type="Proteomes" id="UP000816034"/>
    </source>
</evidence>
<dbReference type="InterPro" id="IPR020892">
    <property type="entry name" value="Cyclophilin-type_PPIase_CS"/>
</dbReference>
<reference evidence="7 8" key="1">
    <citation type="journal article" date="2018" name="BMC Genomics">
        <title>The genome of Naegleria lovaniensis, the basis for a comparative approach to unravel pathogenicity factors of the human pathogenic amoeba N. fowleri.</title>
        <authorList>
            <person name="Liechti N."/>
            <person name="Schurch N."/>
            <person name="Bruggmann R."/>
            <person name="Wittwer M."/>
        </authorList>
    </citation>
    <scope>NUCLEOTIDE SEQUENCE [LARGE SCALE GENOMIC DNA]</scope>
    <source>
        <strain evidence="7 8">ATCC 30569</strain>
    </source>
</reference>
<dbReference type="PRINTS" id="PR00153">
    <property type="entry name" value="CSAPPISMRASE"/>
</dbReference>
<dbReference type="Proteomes" id="UP000816034">
    <property type="component" value="Unassembled WGS sequence"/>
</dbReference>
<dbReference type="PROSITE" id="PS00170">
    <property type="entry name" value="CSA_PPIASE_1"/>
    <property type="match status" value="1"/>
</dbReference>
<protein>
    <recommendedName>
        <fullName evidence="4">Peptidyl-prolyl cis-trans isomerase</fullName>
        <shortName evidence="4">PPIase</shortName>
        <ecNumber evidence="4">5.2.1.8</ecNumber>
    </recommendedName>
</protein>
<dbReference type="EMBL" id="PYSW02000031">
    <property type="protein sequence ID" value="KAG2378765.1"/>
    <property type="molecule type" value="Genomic_DNA"/>
</dbReference>
<keyword evidence="2 4" id="KW-0697">Rotamase</keyword>
<keyword evidence="3 4" id="KW-0413">Isomerase</keyword>
<dbReference type="GO" id="GO:0003755">
    <property type="term" value="F:peptidyl-prolyl cis-trans isomerase activity"/>
    <property type="evidence" value="ECO:0007669"/>
    <property type="project" value="UniProtKB-UniRule"/>
</dbReference>
<organism evidence="7 8">
    <name type="scientific">Naegleria lovaniensis</name>
    <name type="common">Amoeba</name>
    <dbReference type="NCBI Taxonomy" id="51637"/>
    <lineage>
        <taxon>Eukaryota</taxon>
        <taxon>Discoba</taxon>
        <taxon>Heterolobosea</taxon>
        <taxon>Tetramitia</taxon>
        <taxon>Eutetramitia</taxon>
        <taxon>Vahlkampfiidae</taxon>
        <taxon>Naegleria</taxon>
    </lineage>
</organism>
<comment type="similarity">
    <text evidence="4">Belongs to the cyclophilin-type PPIase family.</text>
</comment>
<dbReference type="GO" id="GO:0016018">
    <property type="term" value="F:cyclosporin A binding"/>
    <property type="evidence" value="ECO:0007669"/>
    <property type="project" value="TreeGrafter"/>
</dbReference>
<dbReference type="AlphaFoldDB" id="A0AA88GKG5"/>
<dbReference type="PANTHER" id="PTHR11071:SF561">
    <property type="entry name" value="PEPTIDYL-PROLYL CIS-TRANS ISOMERASE D-RELATED"/>
    <property type="match status" value="1"/>
</dbReference>
<dbReference type="RefSeq" id="XP_044546027.1">
    <property type="nucleotide sequence ID" value="XM_044697931.1"/>
</dbReference>
<evidence type="ECO:0000256" key="4">
    <source>
        <dbReference type="RuleBase" id="RU363019"/>
    </source>
</evidence>
<dbReference type="FunFam" id="2.40.100.10:FF:000025">
    <property type="entry name" value="Peptidyl-prolyl cis-trans isomerase CYP19-2"/>
    <property type="match status" value="1"/>
</dbReference>
<evidence type="ECO:0000256" key="2">
    <source>
        <dbReference type="ARBA" id="ARBA00023110"/>
    </source>
</evidence>
<keyword evidence="5" id="KW-0472">Membrane</keyword>
<evidence type="ECO:0000313" key="7">
    <source>
        <dbReference type="EMBL" id="KAG2378765.1"/>
    </source>
</evidence>
<keyword evidence="8" id="KW-1185">Reference proteome</keyword>
<keyword evidence="5" id="KW-1133">Transmembrane helix</keyword>
<sequence>MAIQKKTKDPREKEKKRIERLQEKVTPPEDTVKRFAILIGGALVAFIALLGLVFLLSGEIKYKKTEEGLPYPVKLEVTEKVFFDISIGKPSKRNPPVRIVLGLFGNAQPKTVENFRSLTTHDRQIGYRGSIFHRIVRGFVIQGGDITKGDGTGGTSIYGPSFDDEDLSIETFRGCVAMANKGPNSNNSQFFITMAPTPHLDGKHVVFGRVLKGWEFLQRLELIRTNQNYRPAVDVIVVNSGIYKEEMQQQEQPIPQE</sequence>